<dbReference type="GO" id="GO:0000139">
    <property type="term" value="C:Golgi membrane"/>
    <property type="evidence" value="ECO:0007669"/>
    <property type="project" value="UniProtKB-SubCell"/>
</dbReference>
<keyword evidence="5 10" id="KW-0812">Transmembrane</keyword>
<evidence type="ECO:0000256" key="10">
    <source>
        <dbReference type="RuleBase" id="RU363063"/>
    </source>
</evidence>
<dbReference type="PANTHER" id="PTHR11214:SF314">
    <property type="entry name" value="HEXOSYLTRANSFERASE"/>
    <property type="match status" value="1"/>
</dbReference>
<name>B3MG45_DROAN</name>
<dbReference type="PANTHER" id="PTHR11214">
    <property type="entry name" value="BETA-1,3-N-ACETYLGLUCOSAMINYLTRANSFERASE"/>
    <property type="match status" value="1"/>
</dbReference>
<keyword evidence="3 10" id="KW-0328">Glycosyltransferase</keyword>
<evidence type="ECO:0000256" key="9">
    <source>
        <dbReference type="ARBA" id="ARBA00023136"/>
    </source>
</evidence>
<evidence type="ECO:0000256" key="3">
    <source>
        <dbReference type="ARBA" id="ARBA00022676"/>
    </source>
</evidence>
<dbReference type="EC" id="2.4.1.-" evidence="10"/>
<keyword evidence="8 10" id="KW-0333">Golgi apparatus</keyword>
<dbReference type="Gene3D" id="3.90.550.50">
    <property type="match status" value="1"/>
</dbReference>
<dbReference type="AlphaFoldDB" id="B3MG45"/>
<comment type="similarity">
    <text evidence="2 10">Belongs to the glycosyltransferase 31 family.</text>
</comment>
<dbReference type="KEGG" id="dan:6494659"/>
<feature type="transmembrane region" description="Helical" evidence="10">
    <location>
        <begin position="61"/>
        <end position="82"/>
    </location>
</feature>
<sequence length="459" mass="52242">MSTSWAIATGEEQCALLPTDNSTRSGPGSDEEALNGNLRTKVKLRQLHRGSRAPLPLPRNLRRLGCCTLSFFFIFLMLLVYLPLMDVRKRRAGLPDWTLETSRSISDYIDTEPALIVPRDFCRNKTFLVIAVCTGMGNFVQRQNIRETWGNTTEFNYPAFVKLHGHLKGNYLDVMPSRLKMFAEYLNGTDATLTATVRIVFILGRNKDESLVGNETLTRIHNEAEQYNDIIQENFVDSYNNLTLKSVMALKHVARSCFNTTAFFLKCDDDTFVNIPNLLHFLLGGTIPLYNDTLDYHDRTTYLAKMPSNRLNASTEVMYGHQFCKVIPVSDVSSKWYMPAYMYAPGAYPKYLSGAGYLLSIDVVQRLYEAALNTTLVYLEDVYITGLCAQRAGIVRHHHPLFSFSHSKHLCAFKGSIAQHQVKDDSMAEAWNFVSDYSIKCPPPERFFSQIRLRKRPIC</sequence>
<dbReference type="HOGENOM" id="CLU_036849_2_3_1"/>
<protein>
    <recommendedName>
        <fullName evidence="10">Hexosyltransferase</fullName>
        <ecNumber evidence="10">2.4.1.-</ecNumber>
    </recommendedName>
</protein>
<evidence type="ECO:0000256" key="7">
    <source>
        <dbReference type="ARBA" id="ARBA00022989"/>
    </source>
</evidence>
<evidence type="ECO:0000256" key="2">
    <source>
        <dbReference type="ARBA" id="ARBA00008661"/>
    </source>
</evidence>
<dbReference type="GO" id="GO:0048531">
    <property type="term" value="F:beta-1,3-galactosyltransferase activity"/>
    <property type="evidence" value="ECO:0007669"/>
    <property type="project" value="EnsemblMetazoa"/>
</dbReference>
<evidence type="ECO:0000256" key="5">
    <source>
        <dbReference type="ARBA" id="ARBA00022692"/>
    </source>
</evidence>
<dbReference type="Pfam" id="PF01762">
    <property type="entry name" value="Galactosyl_T"/>
    <property type="match status" value="2"/>
</dbReference>
<dbReference type="GO" id="GO:0006491">
    <property type="term" value="P:N-glycan processing"/>
    <property type="evidence" value="ECO:0007669"/>
    <property type="project" value="EnsemblMetazoa"/>
</dbReference>
<keyword evidence="6 10" id="KW-0735">Signal-anchor</keyword>
<comment type="subcellular location">
    <subcellularLocation>
        <location evidence="1 10">Golgi apparatus membrane</location>
        <topology evidence="1 10">Single-pass type II membrane protein</topology>
    </subcellularLocation>
</comment>
<keyword evidence="12" id="KW-1185">Reference proteome</keyword>
<evidence type="ECO:0000256" key="8">
    <source>
        <dbReference type="ARBA" id="ARBA00023034"/>
    </source>
</evidence>
<dbReference type="EMBL" id="CH902619">
    <property type="protein sequence ID" value="EDV36740.1"/>
    <property type="molecule type" value="Genomic_DNA"/>
</dbReference>
<dbReference type="FunFam" id="3.90.550.50:FF:000054">
    <property type="entry name" value="Hexosyltransferase"/>
    <property type="match status" value="1"/>
</dbReference>
<dbReference type="FunCoup" id="B3MG45">
    <property type="interactions" value="34"/>
</dbReference>
<dbReference type="InterPro" id="IPR002659">
    <property type="entry name" value="Glyco_trans_31"/>
</dbReference>
<dbReference type="PhylomeDB" id="B3MG45"/>
<reference evidence="11 12" key="1">
    <citation type="journal article" date="2007" name="Nature">
        <title>Evolution of genes and genomes on the Drosophila phylogeny.</title>
        <authorList>
            <consortium name="Drosophila 12 Genomes Consortium"/>
            <person name="Clark A.G."/>
            <person name="Eisen M.B."/>
            <person name="Smith D.R."/>
            <person name="Bergman C.M."/>
            <person name="Oliver B."/>
            <person name="Markow T.A."/>
            <person name="Kaufman T.C."/>
            <person name="Kellis M."/>
            <person name="Gelbart W."/>
            <person name="Iyer V.N."/>
            <person name="Pollard D.A."/>
            <person name="Sackton T.B."/>
            <person name="Larracuente A.M."/>
            <person name="Singh N.D."/>
            <person name="Abad J.P."/>
            <person name="Abt D.N."/>
            <person name="Adryan B."/>
            <person name="Aguade M."/>
            <person name="Akashi H."/>
            <person name="Anderson W.W."/>
            <person name="Aquadro C.F."/>
            <person name="Ardell D.H."/>
            <person name="Arguello R."/>
            <person name="Artieri C.G."/>
            <person name="Barbash D.A."/>
            <person name="Barker D."/>
            <person name="Barsanti P."/>
            <person name="Batterham P."/>
            <person name="Batzoglou S."/>
            <person name="Begun D."/>
            <person name="Bhutkar A."/>
            <person name="Blanco E."/>
            <person name="Bosak S.A."/>
            <person name="Bradley R.K."/>
            <person name="Brand A.D."/>
            <person name="Brent M.R."/>
            <person name="Brooks A.N."/>
            <person name="Brown R.H."/>
            <person name="Butlin R.K."/>
            <person name="Caggese C."/>
            <person name="Calvi B.R."/>
            <person name="Bernardo de Carvalho A."/>
            <person name="Caspi A."/>
            <person name="Castrezana S."/>
            <person name="Celniker S.E."/>
            <person name="Chang J.L."/>
            <person name="Chapple C."/>
            <person name="Chatterji S."/>
            <person name="Chinwalla A."/>
            <person name="Civetta A."/>
            <person name="Clifton S.W."/>
            <person name="Comeron J.M."/>
            <person name="Costello J.C."/>
            <person name="Coyne J.A."/>
            <person name="Daub J."/>
            <person name="David R.G."/>
            <person name="Delcher A.L."/>
            <person name="Delehaunty K."/>
            <person name="Do C.B."/>
            <person name="Ebling H."/>
            <person name="Edwards K."/>
            <person name="Eickbush T."/>
            <person name="Evans J.D."/>
            <person name="Filipski A."/>
            <person name="Findeiss S."/>
            <person name="Freyhult E."/>
            <person name="Fulton L."/>
            <person name="Fulton R."/>
            <person name="Garcia A.C."/>
            <person name="Gardiner A."/>
            <person name="Garfield D.A."/>
            <person name="Garvin B.E."/>
            <person name="Gibson G."/>
            <person name="Gilbert D."/>
            <person name="Gnerre S."/>
            <person name="Godfrey J."/>
            <person name="Good R."/>
            <person name="Gotea V."/>
            <person name="Gravely B."/>
            <person name="Greenberg A.J."/>
            <person name="Griffiths-Jones S."/>
            <person name="Gross S."/>
            <person name="Guigo R."/>
            <person name="Gustafson E.A."/>
            <person name="Haerty W."/>
            <person name="Hahn M.W."/>
            <person name="Halligan D.L."/>
            <person name="Halpern A.L."/>
            <person name="Halter G.M."/>
            <person name="Han M.V."/>
            <person name="Heger A."/>
            <person name="Hillier L."/>
            <person name="Hinrichs A.S."/>
            <person name="Holmes I."/>
            <person name="Hoskins R.A."/>
            <person name="Hubisz M.J."/>
            <person name="Hultmark D."/>
            <person name="Huntley M.A."/>
            <person name="Jaffe D.B."/>
            <person name="Jagadeeshan S."/>
            <person name="Jeck W.R."/>
            <person name="Johnson J."/>
            <person name="Jones C.D."/>
            <person name="Jordan W.C."/>
            <person name="Karpen G.H."/>
            <person name="Kataoka E."/>
            <person name="Keightley P.D."/>
            <person name="Kheradpour P."/>
            <person name="Kirkness E.F."/>
            <person name="Koerich L.B."/>
            <person name="Kristiansen K."/>
            <person name="Kudrna D."/>
            <person name="Kulathinal R.J."/>
            <person name="Kumar S."/>
            <person name="Kwok R."/>
            <person name="Lander E."/>
            <person name="Langley C.H."/>
            <person name="Lapoint R."/>
            <person name="Lazzaro B.P."/>
            <person name="Lee S.J."/>
            <person name="Levesque L."/>
            <person name="Li R."/>
            <person name="Lin C.F."/>
            <person name="Lin M.F."/>
            <person name="Lindblad-Toh K."/>
            <person name="Llopart A."/>
            <person name="Long M."/>
            <person name="Low L."/>
            <person name="Lozovsky E."/>
            <person name="Lu J."/>
            <person name="Luo M."/>
            <person name="Machado C.A."/>
            <person name="Makalowski W."/>
            <person name="Marzo M."/>
            <person name="Matsuda M."/>
            <person name="Matzkin L."/>
            <person name="McAllister B."/>
            <person name="McBride C.S."/>
            <person name="McKernan B."/>
            <person name="McKernan K."/>
            <person name="Mendez-Lago M."/>
            <person name="Minx P."/>
            <person name="Mollenhauer M.U."/>
            <person name="Montooth K."/>
            <person name="Mount S.M."/>
            <person name="Mu X."/>
            <person name="Myers E."/>
            <person name="Negre B."/>
            <person name="Newfeld S."/>
            <person name="Nielsen R."/>
            <person name="Noor M.A."/>
            <person name="O'Grady P."/>
            <person name="Pachter L."/>
            <person name="Papaceit M."/>
            <person name="Parisi M.J."/>
            <person name="Parisi M."/>
            <person name="Parts L."/>
            <person name="Pedersen J.S."/>
            <person name="Pesole G."/>
            <person name="Phillippy A.M."/>
            <person name="Ponting C.P."/>
            <person name="Pop M."/>
            <person name="Porcelli D."/>
            <person name="Powell J.R."/>
            <person name="Prohaska S."/>
            <person name="Pruitt K."/>
            <person name="Puig M."/>
            <person name="Quesneville H."/>
            <person name="Ram K.R."/>
            <person name="Rand D."/>
            <person name="Rasmussen M.D."/>
            <person name="Reed L.K."/>
            <person name="Reenan R."/>
            <person name="Reily A."/>
            <person name="Remington K.A."/>
            <person name="Rieger T.T."/>
            <person name="Ritchie M.G."/>
            <person name="Robin C."/>
            <person name="Rogers Y.H."/>
            <person name="Rohde C."/>
            <person name="Rozas J."/>
            <person name="Rubenfield M.J."/>
            <person name="Ruiz A."/>
            <person name="Russo S."/>
            <person name="Salzberg S.L."/>
            <person name="Sanchez-Gracia A."/>
            <person name="Saranga D.J."/>
            <person name="Sato H."/>
            <person name="Schaeffer S.W."/>
            <person name="Schatz M.C."/>
            <person name="Schlenke T."/>
            <person name="Schwartz R."/>
            <person name="Segarra C."/>
            <person name="Singh R.S."/>
            <person name="Sirot L."/>
            <person name="Sirota M."/>
            <person name="Sisneros N.B."/>
            <person name="Smith C.D."/>
            <person name="Smith T.F."/>
            <person name="Spieth J."/>
            <person name="Stage D.E."/>
            <person name="Stark A."/>
            <person name="Stephan W."/>
            <person name="Strausberg R.L."/>
            <person name="Strempel S."/>
            <person name="Sturgill D."/>
            <person name="Sutton G."/>
            <person name="Sutton G.G."/>
            <person name="Tao W."/>
            <person name="Teichmann S."/>
            <person name="Tobari Y.N."/>
            <person name="Tomimura Y."/>
            <person name="Tsolas J.M."/>
            <person name="Valente V.L."/>
            <person name="Venter E."/>
            <person name="Venter J.C."/>
            <person name="Vicario S."/>
            <person name="Vieira F.G."/>
            <person name="Vilella A.J."/>
            <person name="Villasante A."/>
            <person name="Walenz B."/>
            <person name="Wang J."/>
            <person name="Wasserman M."/>
            <person name="Watts T."/>
            <person name="Wilson D."/>
            <person name="Wilson R.K."/>
            <person name="Wing R.A."/>
            <person name="Wolfner M.F."/>
            <person name="Wong A."/>
            <person name="Wong G.K."/>
            <person name="Wu C.I."/>
            <person name="Wu G."/>
            <person name="Yamamoto D."/>
            <person name="Yang H.P."/>
            <person name="Yang S.P."/>
            <person name="Yorke J.A."/>
            <person name="Yoshida K."/>
            <person name="Zdobnov E."/>
            <person name="Zhang P."/>
            <person name="Zhang Y."/>
            <person name="Zimin A.V."/>
            <person name="Baldwin J."/>
            <person name="Abdouelleil A."/>
            <person name="Abdulkadir J."/>
            <person name="Abebe A."/>
            <person name="Abera B."/>
            <person name="Abreu J."/>
            <person name="Acer S.C."/>
            <person name="Aftuck L."/>
            <person name="Alexander A."/>
            <person name="An P."/>
            <person name="Anderson E."/>
            <person name="Anderson S."/>
            <person name="Arachi H."/>
            <person name="Azer M."/>
            <person name="Bachantsang P."/>
            <person name="Barry A."/>
            <person name="Bayul T."/>
            <person name="Berlin A."/>
            <person name="Bessette D."/>
            <person name="Bloom T."/>
            <person name="Blye J."/>
            <person name="Boguslavskiy L."/>
            <person name="Bonnet C."/>
            <person name="Boukhgalter B."/>
            <person name="Bourzgui I."/>
            <person name="Brown A."/>
            <person name="Cahill P."/>
            <person name="Channer S."/>
            <person name="Cheshatsang Y."/>
            <person name="Chuda L."/>
            <person name="Citroen M."/>
            <person name="Collymore A."/>
            <person name="Cooke P."/>
            <person name="Costello M."/>
            <person name="D'Aco K."/>
            <person name="Daza R."/>
            <person name="De Haan G."/>
            <person name="DeGray S."/>
            <person name="DeMaso C."/>
            <person name="Dhargay N."/>
            <person name="Dooley K."/>
            <person name="Dooley E."/>
            <person name="Doricent M."/>
            <person name="Dorje P."/>
            <person name="Dorjee K."/>
            <person name="Dupes A."/>
            <person name="Elong R."/>
            <person name="Falk J."/>
            <person name="Farina A."/>
            <person name="Faro S."/>
            <person name="Ferguson D."/>
            <person name="Fisher S."/>
            <person name="Foley C.D."/>
            <person name="Franke A."/>
            <person name="Friedrich D."/>
            <person name="Gadbois L."/>
            <person name="Gearin G."/>
            <person name="Gearin C.R."/>
            <person name="Giannoukos G."/>
            <person name="Goode T."/>
            <person name="Graham J."/>
            <person name="Grandbois E."/>
            <person name="Grewal S."/>
            <person name="Gyaltsen K."/>
            <person name="Hafez N."/>
            <person name="Hagos B."/>
            <person name="Hall J."/>
            <person name="Henson C."/>
            <person name="Hollinger A."/>
            <person name="Honan T."/>
            <person name="Huard M.D."/>
            <person name="Hughes L."/>
            <person name="Hurhula B."/>
            <person name="Husby M.E."/>
            <person name="Kamat A."/>
            <person name="Kanga B."/>
            <person name="Kashin S."/>
            <person name="Khazanovich D."/>
            <person name="Kisner P."/>
            <person name="Lance K."/>
            <person name="Lara M."/>
            <person name="Lee W."/>
            <person name="Lennon N."/>
            <person name="Letendre F."/>
            <person name="LeVine R."/>
            <person name="Lipovsky A."/>
            <person name="Liu X."/>
            <person name="Liu J."/>
            <person name="Liu S."/>
            <person name="Lokyitsang T."/>
            <person name="Lokyitsang Y."/>
            <person name="Lubonja R."/>
            <person name="Lui A."/>
            <person name="MacDonald P."/>
            <person name="Magnisalis V."/>
            <person name="Maru K."/>
            <person name="Matthews C."/>
            <person name="McCusker W."/>
            <person name="McDonough S."/>
            <person name="Mehta T."/>
            <person name="Meldrim J."/>
            <person name="Meneus L."/>
            <person name="Mihai O."/>
            <person name="Mihalev A."/>
            <person name="Mihova T."/>
            <person name="Mittelman R."/>
            <person name="Mlenga V."/>
            <person name="Montmayeur A."/>
            <person name="Mulrain L."/>
            <person name="Navidi A."/>
            <person name="Naylor J."/>
            <person name="Negash T."/>
            <person name="Nguyen T."/>
            <person name="Nguyen N."/>
            <person name="Nicol R."/>
            <person name="Norbu C."/>
            <person name="Norbu N."/>
            <person name="Novod N."/>
            <person name="O'Neill B."/>
            <person name="Osman S."/>
            <person name="Markiewicz E."/>
            <person name="Oyono O.L."/>
            <person name="Patti C."/>
            <person name="Phunkhang P."/>
            <person name="Pierre F."/>
            <person name="Priest M."/>
            <person name="Raghuraman S."/>
            <person name="Rege F."/>
            <person name="Reyes R."/>
            <person name="Rise C."/>
            <person name="Rogov P."/>
            <person name="Ross K."/>
            <person name="Ryan E."/>
            <person name="Settipalli S."/>
            <person name="Shea T."/>
            <person name="Sherpa N."/>
            <person name="Shi L."/>
            <person name="Shih D."/>
            <person name="Sparrow T."/>
            <person name="Spaulding J."/>
            <person name="Stalker J."/>
            <person name="Stange-Thomann N."/>
            <person name="Stavropoulos S."/>
            <person name="Stone C."/>
            <person name="Strader C."/>
            <person name="Tesfaye S."/>
            <person name="Thomson T."/>
            <person name="Thoulutsang Y."/>
            <person name="Thoulutsang D."/>
            <person name="Topham K."/>
            <person name="Topping I."/>
            <person name="Tsamla T."/>
            <person name="Vassiliev H."/>
            <person name="Vo A."/>
            <person name="Wangchuk T."/>
            <person name="Wangdi T."/>
            <person name="Weiand M."/>
            <person name="Wilkinson J."/>
            <person name="Wilson A."/>
            <person name="Yadav S."/>
            <person name="Young G."/>
            <person name="Yu Q."/>
            <person name="Zembek L."/>
            <person name="Zhong D."/>
            <person name="Zimmer A."/>
            <person name="Zwirko Z."/>
            <person name="Jaffe D.B."/>
            <person name="Alvarez P."/>
            <person name="Brockman W."/>
            <person name="Butler J."/>
            <person name="Chin C."/>
            <person name="Gnerre S."/>
            <person name="Grabherr M."/>
            <person name="Kleber M."/>
            <person name="Mauceli E."/>
            <person name="MacCallum I."/>
        </authorList>
    </citation>
    <scope>NUCLEOTIDE SEQUENCE [LARGE SCALE GENOMIC DNA]</scope>
    <source>
        <strain evidence="12">Tucson 14024-0371.13</strain>
    </source>
</reference>
<dbReference type="OrthoDB" id="5512589at2759"/>
<keyword evidence="7 10" id="KW-1133">Transmembrane helix</keyword>
<dbReference type="Proteomes" id="UP000007801">
    <property type="component" value="Unassembled WGS sequence"/>
</dbReference>
<evidence type="ECO:0000256" key="6">
    <source>
        <dbReference type="ARBA" id="ARBA00022968"/>
    </source>
</evidence>
<dbReference type="InParanoid" id="B3MG45"/>
<dbReference type="eggNOG" id="KOG2287">
    <property type="taxonomic scope" value="Eukaryota"/>
</dbReference>
<evidence type="ECO:0000256" key="1">
    <source>
        <dbReference type="ARBA" id="ARBA00004323"/>
    </source>
</evidence>
<dbReference type="OMA" id="GHQFCNV"/>
<keyword evidence="9 10" id="KW-0472">Membrane</keyword>
<evidence type="ECO:0000256" key="4">
    <source>
        <dbReference type="ARBA" id="ARBA00022679"/>
    </source>
</evidence>
<keyword evidence="4 11" id="KW-0808">Transferase</keyword>
<gene>
    <name evidence="11" type="primary">Dana\GF11797</name>
    <name evidence="11" type="synonym">dana_GLEANR_11825</name>
    <name evidence="11" type="ORF">GF11797</name>
</gene>
<accession>B3MG45</accession>
<evidence type="ECO:0000313" key="11">
    <source>
        <dbReference type="EMBL" id="EDV36740.1"/>
    </source>
</evidence>
<organism evidence="11 12">
    <name type="scientific">Drosophila ananassae</name>
    <name type="common">Fruit fly</name>
    <dbReference type="NCBI Taxonomy" id="7217"/>
    <lineage>
        <taxon>Eukaryota</taxon>
        <taxon>Metazoa</taxon>
        <taxon>Ecdysozoa</taxon>
        <taxon>Arthropoda</taxon>
        <taxon>Hexapoda</taxon>
        <taxon>Insecta</taxon>
        <taxon>Pterygota</taxon>
        <taxon>Neoptera</taxon>
        <taxon>Endopterygota</taxon>
        <taxon>Diptera</taxon>
        <taxon>Brachycera</taxon>
        <taxon>Muscomorpha</taxon>
        <taxon>Ephydroidea</taxon>
        <taxon>Drosophilidae</taxon>
        <taxon>Drosophila</taxon>
        <taxon>Sophophora</taxon>
    </lineage>
</organism>
<proteinExistence type="inferred from homology"/>
<dbReference type="GeneID" id="6494659"/>
<dbReference type="GO" id="GO:0006493">
    <property type="term" value="P:protein O-linked glycosylation"/>
    <property type="evidence" value="ECO:0007669"/>
    <property type="project" value="TreeGrafter"/>
</dbReference>
<evidence type="ECO:0000313" key="12">
    <source>
        <dbReference type="Proteomes" id="UP000007801"/>
    </source>
</evidence>